<gene>
    <name evidence="2" type="ORF">J2S43_000618</name>
</gene>
<feature type="transmembrane region" description="Helical" evidence="1">
    <location>
        <begin position="418"/>
        <end position="437"/>
    </location>
</feature>
<feature type="transmembrane region" description="Helical" evidence="1">
    <location>
        <begin position="94"/>
        <end position="114"/>
    </location>
</feature>
<dbReference type="Proteomes" id="UP001240984">
    <property type="component" value="Unassembled WGS sequence"/>
</dbReference>
<comment type="caution">
    <text evidence="2">The sequence shown here is derived from an EMBL/GenBank/DDBJ whole genome shotgun (WGS) entry which is preliminary data.</text>
</comment>
<name>A0ABT9MLB6_9ACTN</name>
<feature type="transmembrane region" description="Helical" evidence="1">
    <location>
        <begin position="196"/>
        <end position="212"/>
    </location>
</feature>
<keyword evidence="1" id="KW-0472">Membrane</keyword>
<proteinExistence type="predicted"/>
<feature type="transmembrane region" description="Helical" evidence="1">
    <location>
        <begin position="344"/>
        <end position="362"/>
    </location>
</feature>
<feature type="transmembrane region" description="Helical" evidence="1">
    <location>
        <begin position="382"/>
        <end position="406"/>
    </location>
</feature>
<sequence length="597" mass="65007">MRVLDSAPEEATPKPDGGRASHRLWDVVAGVVYTALAVLVTSRLWADPDGRVLKANEDDHGFFLFVLAHAERAVFHGEGLFFTDRLNFPDGINMMANTSILALGVPVSPITHWFGPGVSMALLITIGLGGTAAAWYWVLGRHFVSHRSAAFVAGLWGGFAPAMISHANGHINFTVLILVPFLFWRVAELRRPERPVRNGVVLGLLITAQVFVNEEILLFVALACAIFTVSWLLMHRDRIGTVWKPGLTGLAVAAGTSGVLLAYPLFQQFLGRQHYRGLPFTPDVYVTDLASYVFYARQSIAGHTGLAESLSVSATEDNSFFGLPLVVLLVVCAVLTWRLRAMRAVVITGLVFVIIASGPTLVVGGVDTEVPMPLFFVSHLPLINLITTTRFTMVVVWACAFLLAFATDRVLREHTEKPGRRVVLWWVTIAVALLPVAPKPLITAPATPMPELITSGQWREFVPDGRSLVPVPLPEVTVGREGMRMAAFTALDAPVPRGYFMGPTNGETETTGTWNAPARRTSDILFEIVRSGRAPVVTAADRAAALDDLRYWKAGALVLGERHAQADVLRATVTDLLGRQPELVGGAWVWKVSDLPI</sequence>
<dbReference type="RefSeq" id="WP_306827018.1">
    <property type="nucleotide sequence ID" value="NZ_JAUSRA010000001.1"/>
</dbReference>
<feature type="transmembrane region" description="Helical" evidence="1">
    <location>
        <begin position="170"/>
        <end position="187"/>
    </location>
</feature>
<protein>
    <recommendedName>
        <fullName evidence="4">Glycosyl transferase</fullName>
    </recommendedName>
</protein>
<feature type="transmembrane region" description="Helical" evidence="1">
    <location>
        <begin position="319"/>
        <end position="337"/>
    </location>
</feature>
<evidence type="ECO:0000256" key="1">
    <source>
        <dbReference type="SAM" id="Phobius"/>
    </source>
</evidence>
<feature type="transmembrane region" description="Helical" evidence="1">
    <location>
        <begin position="24"/>
        <end position="42"/>
    </location>
</feature>
<evidence type="ECO:0000313" key="3">
    <source>
        <dbReference type="Proteomes" id="UP001240984"/>
    </source>
</evidence>
<keyword evidence="1" id="KW-1133">Transmembrane helix</keyword>
<feature type="transmembrane region" description="Helical" evidence="1">
    <location>
        <begin position="218"/>
        <end position="234"/>
    </location>
</feature>
<feature type="transmembrane region" description="Helical" evidence="1">
    <location>
        <begin position="246"/>
        <end position="266"/>
    </location>
</feature>
<dbReference type="EMBL" id="JAUSRA010000001">
    <property type="protein sequence ID" value="MDP9792106.1"/>
    <property type="molecule type" value="Genomic_DNA"/>
</dbReference>
<organism evidence="2 3">
    <name type="scientific">Catenuloplanes nepalensis</name>
    <dbReference type="NCBI Taxonomy" id="587533"/>
    <lineage>
        <taxon>Bacteria</taxon>
        <taxon>Bacillati</taxon>
        <taxon>Actinomycetota</taxon>
        <taxon>Actinomycetes</taxon>
        <taxon>Micromonosporales</taxon>
        <taxon>Micromonosporaceae</taxon>
        <taxon>Catenuloplanes</taxon>
    </lineage>
</organism>
<reference evidence="2 3" key="1">
    <citation type="submission" date="2023-07" db="EMBL/GenBank/DDBJ databases">
        <title>Sequencing the genomes of 1000 actinobacteria strains.</title>
        <authorList>
            <person name="Klenk H.-P."/>
        </authorList>
    </citation>
    <scope>NUCLEOTIDE SEQUENCE [LARGE SCALE GENOMIC DNA]</scope>
    <source>
        <strain evidence="2 3">DSM 44710</strain>
    </source>
</reference>
<accession>A0ABT9MLB6</accession>
<feature type="transmembrane region" description="Helical" evidence="1">
    <location>
        <begin position="148"/>
        <end position="164"/>
    </location>
</feature>
<feature type="transmembrane region" description="Helical" evidence="1">
    <location>
        <begin position="120"/>
        <end position="139"/>
    </location>
</feature>
<evidence type="ECO:0000313" key="2">
    <source>
        <dbReference type="EMBL" id="MDP9792106.1"/>
    </source>
</evidence>
<keyword evidence="3" id="KW-1185">Reference proteome</keyword>
<keyword evidence="1" id="KW-0812">Transmembrane</keyword>
<evidence type="ECO:0008006" key="4">
    <source>
        <dbReference type="Google" id="ProtNLM"/>
    </source>
</evidence>